<dbReference type="EMBL" id="KN716472">
    <property type="protein sequence ID" value="KJH44450.1"/>
    <property type="molecule type" value="Genomic_DNA"/>
</dbReference>
<sequence>MQSVGQSVEECPSGAYCYNMTASAAFVVDMVKAGCSTWRCMLARDKCISMTFQMVPVSLCCCSYDRCNVGENPSYDQLPSSGGSSSIGWGGNGGSSDVNDNEQINRRKWGGLFAQSSGSSSTHSPSGAKDRLRQKQFEDRFKEFDVDRRDSNNDGEELFERVDVRFTTPSPRGRRPPNSPTSQSSLGREIELDD</sequence>
<evidence type="ECO:0000256" key="1">
    <source>
        <dbReference type="SAM" id="MobiDB-lite"/>
    </source>
</evidence>
<dbReference type="AlphaFoldDB" id="A0A0D8XIH5"/>
<feature type="compositionally biased region" description="Low complexity" evidence="1">
    <location>
        <begin position="116"/>
        <end position="126"/>
    </location>
</feature>
<feature type="compositionally biased region" description="Basic and acidic residues" evidence="1">
    <location>
        <begin position="128"/>
        <end position="164"/>
    </location>
</feature>
<dbReference type="PANTHER" id="PTHR21749:SF4">
    <property type="entry name" value="PRION-LIKE-(Q_N-RICH)-DOMAIN-BEARING PROTEIN"/>
    <property type="match status" value="1"/>
</dbReference>
<dbReference type="STRING" id="29172.A0A0D8XIH5"/>
<evidence type="ECO:0000313" key="2">
    <source>
        <dbReference type="EMBL" id="KJH44450.1"/>
    </source>
</evidence>
<organism evidence="2 3">
    <name type="scientific">Dictyocaulus viviparus</name>
    <name type="common">Bovine lungworm</name>
    <dbReference type="NCBI Taxonomy" id="29172"/>
    <lineage>
        <taxon>Eukaryota</taxon>
        <taxon>Metazoa</taxon>
        <taxon>Ecdysozoa</taxon>
        <taxon>Nematoda</taxon>
        <taxon>Chromadorea</taxon>
        <taxon>Rhabditida</taxon>
        <taxon>Rhabditina</taxon>
        <taxon>Rhabditomorpha</taxon>
        <taxon>Strongyloidea</taxon>
        <taxon>Metastrongylidae</taxon>
        <taxon>Dictyocaulus</taxon>
    </lineage>
</organism>
<accession>A0A0D8XIH5</accession>
<feature type="region of interest" description="Disordered" evidence="1">
    <location>
        <begin position="75"/>
        <end position="194"/>
    </location>
</feature>
<dbReference type="OrthoDB" id="5847782at2759"/>
<keyword evidence="3" id="KW-1185">Reference proteome</keyword>
<gene>
    <name evidence="2" type="ORF">DICVIV_09514</name>
</gene>
<dbReference type="InterPro" id="IPR045860">
    <property type="entry name" value="Snake_toxin-like_sf"/>
</dbReference>
<dbReference type="SUPFAM" id="SSF57302">
    <property type="entry name" value="Snake toxin-like"/>
    <property type="match status" value="1"/>
</dbReference>
<dbReference type="Proteomes" id="UP000053766">
    <property type="component" value="Unassembled WGS sequence"/>
</dbReference>
<proteinExistence type="predicted"/>
<evidence type="ECO:0000313" key="3">
    <source>
        <dbReference type="Proteomes" id="UP000053766"/>
    </source>
</evidence>
<reference evidence="2 3" key="1">
    <citation type="submission" date="2013-11" db="EMBL/GenBank/DDBJ databases">
        <title>Draft genome of the bovine lungworm Dictyocaulus viviparus.</title>
        <authorList>
            <person name="Mitreva M."/>
        </authorList>
    </citation>
    <scope>NUCLEOTIDE SEQUENCE [LARGE SCALE GENOMIC DNA]</scope>
    <source>
        <strain evidence="2 3">HannoverDv2000</strain>
    </source>
</reference>
<protein>
    <submittedName>
        <fullName evidence="2">Uncharacterized protein</fullName>
    </submittedName>
</protein>
<reference evidence="3" key="2">
    <citation type="journal article" date="2016" name="Sci. Rep.">
        <title>Dictyocaulus viviparus genome, variome and transcriptome elucidate lungworm biology and support future intervention.</title>
        <authorList>
            <person name="McNulty S.N."/>
            <person name="Strube C."/>
            <person name="Rosa B.A."/>
            <person name="Martin J.C."/>
            <person name="Tyagi R."/>
            <person name="Choi Y.J."/>
            <person name="Wang Q."/>
            <person name="Hallsworth Pepin K."/>
            <person name="Zhang X."/>
            <person name="Ozersky P."/>
            <person name="Wilson R.K."/>
            <person name="Sternberg P.W."/>
            <person name="Gasser R.B."/>
            <person name="Mitreva M."/>
        </authorList>
    </citation>
    <scope>NUCLEOTIDE SEQUENCE [LARGE SCALE GENOMIC DNA]</scope>
    <source>
        <strain evidence="3">HannoverDv2000</strain>
    </source>
</reference>
<dbReference type="PANTHER" id="PTHR21749">
    <property type="entry name" value="PRION-LIKE- Q/N-RICH -DOMAIN-BEARING PROTEIN PROTEIN 24"/>
    <property type="match status" value="1"/>
</dbReference>
<name>A0A0D8XIH5_DICVI</name>